<reference evidence="2" key="2">
    <citation type="journal article" date="2023" name="BMC Genomics">
        <title>Pest status, molecular evolution, and epigenetic factors derived from the genome assembly of Frankliniella fusca, a thysanopteran phytovirus vector.</title>
        <authorList>
            <person name="Catto M.A."/>
            <person name="Labadie P.E."/>
            <person name="Jacobson A.L."/>
            <person name="Kennedy G.G."/>
            <person name="Srinivasan R."/>
            <person name="Hunt B.G."/>
        </authorList>
    </citation>
    <scope>NUCLEOTIDE SEQUENCE</scope>
    <source>
        <strain evidence="2">PL_HMW_Pooled</strain>
    </source>
</reference>
<dbReference type="Proteomes" id="UP001219518">
    <property type="component" value="Unassembled WGS sequence"/>
</dbReference>
<accession>A0AAE1GVX5</accession>
<comment type="caution">
    <text evidence="2">The sequence shown here is derived from an EMBL/GenBank/DDBJ whole genome shotgun (WGS) entry which is preliminary data.</text>
</comment>
<evidence type="ECO:0000313" key="2">
    <source>
        <dbReference type="EMBL" id="KAK3909863.1"/>
    </source>
</evidence>
<proteinExistence type="predicted"/>
<protein>
    <submittedName>
        <fullName evidence="2">Chromosome-associated kinesin KIF4</fullName>
    </submittedName>
</protein>
<evidence type="ECO:0000256" key="1">
    <source>
        <dbReference type="SAM" id="MobiDB-lite"/>
    </source>
</evidence>
<dbReference type="AlphaFoldDB" id="A0AAE1GVX5"/>
<keyword evidence="3" id="KW-1185">Reference proteome</keyword>
<feature type="region of interest" description="Disordered" evidence="1">
    <location>
        <begin position="12"/>
        <end position="37"/>
    </location>
</feature>
<reference evidence="2" key="1">
    <citation type="submission" date="2021-07" db="EMBL/GenBank/DDBJ databases">
        <authorList>
            <person name="Catto M.A."/>
            <person name="Jacobson A."/>
            <person name="Kennedy G."/>
            <person name="Labadie P."/>
            <person name="Hunt B.G."/>
            <person name="Srinivasan R."/>
        </authorList>
    </citation>
    <scope>NUCLEOTIDE SEQUENCE</scope>
    <source>
        <strain evidence="2">PL_HMW_Pooled</strain>
        <tissue evidence="2">Head</tissue>
    </source>
</reference>
<organism evidence="2 3">
    <name type="scientific">Frankliniella fusca</name>
    <dbReference type="NCBI Taxonomy" id="407009"/>
    <lineage>
        <taxon>Eukaryota</taxon>
        <taxon>Metazoa</taxon>
        <taxon>Ecdysozoa</taxon>
        <taxon>Arthropoda</taxon>
        <taxon>Hexapoda</taxon>
        <taxon>Insecta</taxon>
        <taxon>Pterygota</taxon>
        <taxon>Neoptera</taxon>
        <taxon>Paraneoptera</taxon>
        <taxon>Thysanoptera</taxon>
        <taxon>Terebrantia</taxon>
        <taxon>Thripoidea</taxon>
        <taxon>Thripidae</taxon>
        <taxon>Frankliniella</taxon>
    </lineage>
</organism>
<gene>
    <name evidence="2" type="ORF">KUF71_019872</name>
</gene>
<dbReference type="PANTHER" id="PTHR46704">
    <property type="entry name" value="CXC DOMAIN-CONTAINING PROTEIN-RELATED"/>
    <property type="match status" value="1"/>
</dbReference>
<feature type="compositionally biased region" description="Polar residues" evidence="1">
    <location>
        <begin position="23"/>
        <end position="33"/>
    </location>
</feature>
<dbReference type="EMBL" id="JAHWGI010000128">
    <property type="protein sequence ID" value="KAK3909863.1"/>
    <property type="molecule type" value="Genomic_DNA"/>
</dbReference>
<dbReference type="PANTHER" id="PTHR46704:SF1">
    <property type="entry name" value="TELOMERE LENGTH REGULATION PROTEIN TEL2 HOMOLOG"/>
    <property type="match status" value="1"/>
</dbReference>
<sequence length="384" mass="42844">MRGGDTVAILGPVRDYSARRHSQSSPETFQTDSTRNRRARGFAPVRRVIKNGNVPLPKDFKNFLALSENKSDLTRFLSEEAMKNDFGSLEVLVAGGFSEETRVDSTNKARDLTDFEANHEEADTRMVLHAVQSGSEAVVVSARDTDVKLLFIHHFERIKCKECWIMCGSKYIPIHELCKELKPEQISNLLAFHAITGCDTSSKIASVTKTGAWKNFNGQTCKLLSGLGETTELASDEIEKIEEFVVQALYKVVPDILKAVAARIVLFGTVKRLECLPPTNDALNLHILRCHRQVFVWKNAHVPYPELPDPKSCGWKMDGGRYVPVLMTLPSVPKSCPEFTVCGCKGQCNTKQCGCRKDPWVPCMKLCKCKGNCLNGNAEEKDDF</sequence>
<name>A0AAE1GVX5_9NEOP</name>
<evidence type="ECO:0000313" key="3">
    <source>
        <dbReference type="Proteomes" id="UP001219518"/>
    </source>
</evidence>